<organism evidence="2 3">
    <name type="scientific">Hamiltosporidium magnivora</name>
    <dbReference type="NCBI Taxonomy" id="148818"/>
    <lineage>
        <taxon>Eukaryota</taxon>
        <taxon>Fungi</taxon>
        <taxon>Fungi incertae sedis</taxon>
        <taxon>Microsporidia</taxon>
        <taxon>Dubosqiidae</taxon>
        <taxon>Hamiltosporidium</taxon>
    </lineage>
</organism>
<sequence length="600" mass="72635">MIFWTLLCKIILYLSSYRTTHSNVEENKNSICNIYNECKRCIVENNGKSEEGIEGEDEIINLVLLKDDTLRYLSVFNLYSDYISSFSYFVVKIQISVKSKKMDFLFFKKLFNYLKMYILDKNRVRNNVILKIKDFSLPPDPNYMDFVDENDIKILFGCVDGFQSKLRNIYTFKEAFSIDDKIKDVVELVIFFENIPSEWQIEKIFNSYCNFYSKKMVGQKYLMYFSNKLFTPKILGSKHFLRSLEVLKLEFFRKSEEKTEFNFDENDEKNSEFFLNYQEKLQNKAEYFDIRQTTNKMFFYFERIIKDDDFYGFISKKYHNKYLYILQFGNILSKKRYEVYFVFNKDSYTLEGAVFIDGSVYNNSHQFYQKNTFHRFDLSIFFKNITKLMNTSLNENLFENSVNKCNIFFDELIFIHPEYRTMKTSKFYKNSFDKLFEKISKIPLLFIETCNDKDIKTDFRIFYYGFEKINLNYDFLNYLNSDFFNTTNSHEQRTVESNIYLRKGVYNSEIFKKIEIFFKNDEKIKLLKLNEIKNWLKKNKKIFLQINSAINNGIELNYYFLFEIDTYEDPCINFTFFTDSADFLWISNQLYDSIWLFLTQ</sequence>
<comment type="caution">
    <text evidence="2">The sequence shown here is derived from an EMBL/GenBank/DDBJ whole genome shotgun (WGS) entry which is preliminary data.</text>
</comment>
<evidence type="ECO:0000256" key="1">
    <source>
        <dbReference type="SAM" id="SignalP"/>
    </source>
</evidence>
<evidence type="ECO:0000313" key="3">
    <source>
        <dbReference type="Proteomes" id="UP000291404"/>
    </source>
</evidence>
<protein>
    <submittedName>
        <fullName evidence="2">Uncharacterized protein</fullName>
    </submittedName>
</protein>
<keyword evidence="1" id="KW-0732">Signal</keyword>
<dbReference type="Proteomes" id="UP000291404">
    <property type="component" value="Unassembled WGS sequence"/>
</dbReference>
<evidence type="ECO:0000313" key="2">
    <source>
        <dbReference type="EMBL" id="TBU01412.1"/>
    </source>
</evidence>
<keyword evidence="3" id="KW-1185">Reference proteome</keyword>
<name>A0A4V2JUT6_9MICR</name>
<dbReference type="VEuPathDB" id="MicrosporidiaDB:CWI36_1348p0010"/>
<reference evidence="2 3" key="1">
    <citation type="submission" date="2017-12" db="EMBL/GenBank/DDBJ databases">
        <authorList>
            <person name="Pombert J.-F."/>
            <person name="Haag K.L."/>
            <person name="Ebert D."/>
        </authorList>
    </citation>
    <scope>NUCLEOTIDE SEQUENCE [LARGE SCALE GENOMIC DNA]</scope>
    <source>
        <strain evidence="2">BE-OM-2</strain>
    </source>
</reference>
<proteinExistence type="predicted"/>
<accession>A0A4V2JUT6</accession>
<gene>
    <name evidence="2" type="ORF">CWI36_1348p0010</name>
</gene>
<feature type="chain" id="PRO_5020868212" evidence="1">
    <location>
        <begin position="23"/>
        <end position="600"/>
    </location>
</feature>
<dbReference type="AlphaFoldDB" id="A0A4V2JUT6"/>
<feature type="signal peptide" evidence="1">
    <location>
        <begin position="1"/>
        <end position="22"/>
    </location>
</feature>
<dbReference type="VEuPathDB" id="MicrosporidiaDB:CWI39_2464p0010"/>
<dbReference type="EMBL" id="PITI01001348">
    <property type="protein sequence ID" value="TBU01412.1"/>
    <property type="molecule type" value="Genomic_DNA"/>
</dbReference>